<evidence type="ECO:0000259" key="14">
    <source>
        <dbReference type="Pfam" id="PF20260"/>
    </source>
</evidence>
<dbReference type="NCBIfam" id="TIGR00046">
    <property type="entry name" value="RsmE family RNA methyltransferase"/>
    <property type="match status" value="1"/>
</dbReference>
<evidence type="ECO:0000256" key="11">
    <source>
        <dbReference type="ARBA" id="ARBA00047944"/>
    </source>
</evidence>
<evidence type="ECO:0000256" key="9">
    <source>
        <dbReference type="ARBA" id="ARBA00022691"/>
    </source>
</evidence>
<comment type="catalytic activity">
    <reaction evidence="11 12">
        <text>uridine(1498) in 16S rRNA + S-adenosyl-L-methionine = N(3)-methyluridine(1498) in 16S rRNA + S-adenosyl-L-homocysteine + H(+)</text>
        <dbReference type="Rhea" id="RHEA:42920"/>
        <dbReference type="Rhea" id="RHEA-COMP:10283"/>
        <dbReference type="Rhea" id="RHEA-COMP:10284"/>
        <dbReference type="ChEBI" id="CHEBI:15378"/>
        <dbReference type="ChEBI" id="CHEBI:57856"/>
        <dbReference type="ChEBI" id="CHEBI:59789"/>
        <dbReference type="ChEBI" id="CHEBI:65315"/>
        <dbReference type="ChEBI" id="CHEBI:74502"/>
        <dbReference type="EC" id="2.1.1.193"/>
    </reaction>
</comment>
<dbReference type="PIRSF" id="PIRSF015601">
    <property type="entry name" value="MTase_slr0722"/>
    <property type="match status" value="1"/>
</dbReference>
<dbReference type="STRING" id="883114.HMPREF9709_01255"/>
<dbReference type="Pfam" id="PF04452">
    <property type="entry name" value="Methyltrans_RNA"/>
    <property type="match status" value="1"/>
</dbReference>
<keyword evidence="8 12" id="KW-0808">Transferase</keyword>
<dbReference type="PATRIC" id="fig|883114.3.peg.1245"/>
<dbReference type="Proteomes" id="UP000004191">
    <property type="component" value="Unassembled WGS sequence"/>
</dbReference>
<evidence type="ECO:0000313" key="15">
    <source>
        <dbReference type="EMBL" id="EHR33211.1"/>
    </source>
</evidence>
<keyword evidence="5 12" id="KW-0963">Cytoplasm</keyword>
<keyword evidence="9 12" id="KW-0949">S-adenosyl-L-methionine</keyword>
<evidence type="ECO:0000256" key="1">
    <source>
        <dbReference type="ARBA" id="ARBA00004496"/>
    </source>
</evidence>
<dbReference type="SUPFAM" id="SSF75217">
    <property type="entry name" value="alpha/beta knot"/>
    <property type="match status" value="1"/>
</dbReference>
<dbReference type="GO" id="GO:0070475">
    <property type="term" value="P:rRNA base methylation"/>
    <property type="evidence" value="ECO:0007669"/>
    <property type="project" value="TreeGrafter"/>
</dbReference>
<evidence type="ECO:0000256" key="6">
    <source>
        <dbReference type="ARBA" id="ARBA00022552"/>
    </source>
</evidence>
<dbReference type="OrthoDB" id="9815641at2"/>
<dbReference type="CDD" id="cd18084">
    <property type="entry name" value="RsmE-like"/>
    <property type="match status" value="1"/>
</dbReference>
<evidence type="ECO:0000256" key="3">
    <source>
        <dbReference type="ARBA" id="ARBA00012328"/>
    </source>
</evidence>
<feature type="domain" description="Ribosomal RNA small subunit methyltransferase E methyltransferase" evidence="13">
    <location>
        <begin position="71"/>
        <end position="234"/>
    </location>
</feature>
<gene>
    <name evidence="15" type="ORF">HMPREF9709_01255</name>
</gene>
<dbReference type="HOGENOM" id="CLU_067442_3_0_9"/>
<dbReference type="InterPro" id="IPR006700">
    <property type="entry name" value="RsmE"/>
</dbReference>
<dbReference type="InterPro" id="IPR015947">
    <property type="entry name" value="PUA-like_sf"/>
</dbReference>
<dbReference type="GO" id="GO:0005737">
    <property type="term" value="C:cytoplasm"/>
    <property type="evidence" value="ECO:0007669"/>
    <property type="project" value="UniProtKB-SubCell"/>
</dbReference>
<keyword evidence="7 12" id="KW-0489">Methyltransferase</keyword>
<dbReference type="PANTHER" id="PTHR30027:SF3">
    <property type="entry name" value="16S RRNA (URACIL(1498)-N(3))-METHYLTRANSFERASE"/>
    <property type="match status" value="1"/>
</dbReference>
<keyword evidence="6 12" id="KW-0698">rRNA processing</keyword>
<dbReference type="InterPro" id="IPR029028">
    <property type="entry name" value="Alpha/beta_knot_MTases"/>
</dbReference>
<evidence type="ECO:0000256" key="7">
    <source>
        <dbReference type="ARBA" id="ARBA00022603"/>
    </source>
</evidence>
<dbReference type="InterPro" id="IPR029026">
    <property type="entry name" value="tRNA_m1G_MTases_N"/>
</dbReference>
<dbReference type="PANTHER" id="PTHR30027">
    <property type="entry name" value="RIBOSOMAL RNA SMALL SUBUNIT METHYLTRANSFERASE E"/>
    <property type="match status" value="1"/>
</dbReference>
<evidence type="ECO:0000256" key="12">
    <source>
        <dbReference type="PIRNR" id="PIRNR015601"/>
    </source>
</evidence>
<evidence type="ECO:0000256" key="2">
    <source>
        <dbReference type="ARBA" id="ARBA00005528"/>
    </source>
</evidence>
<dbReference type="GO" id="GO:0070042">
    <property type="term" value="F:rRNA (uridine-N3-)-methyltransferase activity"/>
    <property type="evidence" value="ECO:0007669"/>
    <property type="project" value="TreeGrafter"/>
</dbReference>
<name>H3NPI3_9FIRM</name>
<dbReference type="Gene3D" id="3.40.1280.10">
    <property type="match status" value="1"/>
</dbReference>
<keyword evidence="16" id="KW-1185">Reference proteome</keyword>
<dbReference type="InterPro" id="IPR046886">
    <property type="entry name" value="RsmE_MTase_dom"/>
</dbReference>
<evidence type="ECO:0000259" key="13">
    <source>
        <dbReference type="Pfam" id="PF04452"/>
    </source>
</evidence>
<comment type="similarity">
    <text evidence="2 12">Belongs to the RNA methyltransferase RsmE family.</text>
</comment>
<dbReference type="AlphaFoldDB" id="H3NPI3"/>
<dbReference type="EC" id="2.1.1.193" evidence="3 12"/>
<comment type="caution">
    <text evidence="15">The sequence shown here is derived from an EMBL/GenBank/DDBJ whole genome shotgun (WGS) entry which is preliminary data.</text>
</comment>
<dbReference type="RefSeq" id="WP_005398770.1">
    <property type="nucleotide sequence ID" value="NZ_JH601088.1"/>
</dbReference>
<evidence type="ECO:0000256" key="10">
    <source>
        <dbReference type="ARBA" id="ARBA00025699"/>
    </source>
</evidence>
<accession>H3NPI3</accession>
<reference evidence="15 16" key="1">
    <citation type="submission" date="2012-01" db="EMBL/GenBank/DDBJ databases">
        <title>The Genome Sequence of Helcococcus kunzii ATCC 51366.</title>
        <authorList>
            <consortium name="The Broad Institute Genome Sequencing Platform"/>
            <person name="Earl A."/>
            <person name="Ward D."/>
            <person name="Feldgarden M."/>
            <person name="Gevers D."/>
            <person name="Huys G."/>
            <person name="Young S.K."/>
            <person name="Zeng Q."/>
            <person name="Gargeya S."/>
            <person name="Fitzgerald M."/>
            <person name="Haas B."/>
            <person name="Abouelleil A."/>
            <person name="Alvarado L."/>
            <person name="Arachchi H.M."/>
            <person name="Berlin A."/>
            <person name="Chapman S.B."/>
            <person name="Gearin G."/>
            <person name="Goldberg J."/>
            <person name="Griggs A."/>
            <person name="Gujja S."/>
            <person name="Hansen M."/>
            <person name="Heiman D."/>
            <person name="Howarth C."/>
            <person name="Larimer J."/>
            <person name="Lui A."/>
            <person name="MacDonald P.J.P."/>
            <person name="McCowen C."/>
            <person name="Montmayeur A."/>
            <person name="Murphy C."/>
            <person name="Neiman D."/>
            <person name="Pearson M."/>
            <person name="Priest M."/>
            <person name="Roberts A."/>
            <person name="Saif S."/>
            <person name="Shea T."/>
            <person name="Sisk P."/>
            <person name="Stolte C."/>
            <person name="Sykes S."/>
            <person name="Wortman J."/>
            <person name="Nusbaum C."/>
            <person name="Birren B."/>
        </authorList>
    </citation>
    <scope>NUCLEOTIDE SEQUENCE [LARGE SCALE GENOMIC DNA]</scope>
    <source>
        <strain evidence="15 16">ATCC 51366</strain>
    </source>
</reference>
<dbReference type="Gene3D" id="2.40.240.20">
    <property type="entry name" value="Hypothetical PUA domain-like, domain 1"/>
    <property type="match status" value="1"/>
</dbReference>
<dbReference type="Pfam" id="PF20260">
    <property type="entry name" value="PUA_4"/>
    <property type="match status" value="1"/>
</dbReference>
<dbReference type="InterPro" id="IPR046887">
    <property type="entry name" value="RsmE_PUA-like"/>
</dbReference>
<dbReference type="EMBL" id="AGEI01000024">
    <property type="protein sequence ID" value="EHR33211.1"/>
    <property type="molecule type" value="Genomic_DNA"/>
</dbReference>
<comment type="subcellular location">
    <subcellularLocation>
        <location evidence="1 12">Cytoplasm</location>
    </subcellularLocation>
</comment>
<evidence type="ECO:0000256" key="5">
    <source>
        <dbReference type="ARBA" id="ARBA00022490"/>
    </source>
</evidence>
<organism evidence="15 16">
    <name type="scientific">Helcococcus kunzii ATCC 51366</name>
    <dbReference type="NCBI Taxonomy" id="883114"/>
    <lineage>
        <taxon>Bacteria</taxon>
        <taxon>Bacillati</taxon>
        <taxon>Bacillota</taxon>
        <taxon>Tissierellia</taxon>
        <taxon>Tissierellales</taxon>
        <taxon>Peptoniphilaceae</taxon>
        <taxon>Helcococcus</taxon>
    </lineage>
</organism>
<evidence type="ECO:0000313" key="16">
    <source>
        <dbReference type="Proteomes" id="UP000004191"/>
    </source>
</evidence>
<evidence type="ECO:0000256" key="4">
    <source>
        <dbReference type="ARBA" id="ARBA00013673"/>
    </source>
</evidence>
<protein>
    <recommendedName>
        <fullName evidence="4 12">Ribosomal RNA small subunit methyltransferase E</fullName>
        <ecNumber evidence="3 12">2.1.1.193</ecNumber>
    </recommendedName>
</protein>
<sequence length="243" mass="27784">MHRFFEKSENLLNDKIILSKDNIKHLNVLRIEENEEFEIVIDGVVFLVKLSERDRDYIDCDIISQKFDENESNITINLYQGLPKSDKLEMIIQKSVELGVNSIIPFESSRTIVKWDAKKEAKKIKRYEEIIESASKQSKRSVFASMNGLISFNQLLEKTKENFTIVAYENRGISLKETIHKNDTSIFNIVIGPEGGFSEDEISQLEEAGAYIVNLGNRILRTETAAIALSSMIQFEAGDINQK</sequence>
<dbReference type="GeneID" id="96999228"/>
<dbReference type="SUPFAM" id="SSF88697">
    <property type="entry name" value="PUA domain-like"/>
    <property type="match status" value="1"/>
</dbReference>
<evidence type="ECO:0000256" key="8">
    <source>
        <dbReference type="ARBA" id="ARBA00022679"/>
    </source>
</evidence>
<proteinExistence type="inferred from homology"/>
<dbReference type="eggNOG" id="COG1385">
    <property type="taxonomic scope" value="Bacteria"/>
</dbReference>
<feature type="domain" description="Ribosomal RNA small subunit methyltransferase E PUA-like" evidence="14">
    <location>
        <begin position="18"/>
        <end position="62"/>
    </location>
</feature>
<comment type="function">
    <text evidence="10 12">Specifically methylates the N3 position of the uracil ring of uridine 1498 (m3U1498) in 16S rRNA. Acts on the fully assembled 30S ribosomal subunit.</text>
</comment>